<dbReference type="PANTHER" id="PTHR32361">
    <property type="entry name" value="FERRIC/CUPRIC REDUCTASE TRANSMEMBRANE COMPONENT"/>
    <property type="match status" value="1"/>
</dbReference>
<gene>
    <name evidence="2" type="ORF">QBC35DRAFT_509835</name>
</gene>
<organism evidence="2 3">
    <name type="scientific">Podospora australis</name>
    <dbReference type="NCBI Taxonomy" id="1536484"/>
    <lineage>
        <taxon>Eukaryota</taxon>
        <taxon>Fungi</taxon>
        <taxon>Dikarya</taxon>
        <taxon>Ascomycota</taxon>
        <taxon>Pezizomycotina</taxon>
        <taxon>Sordariomycetes</taxon>
        <taxon>Sordariomycetidae</taxon>
        <taxon>Sordariales</taxon>
        <taxon>Podosporaceae</taxon>
        <taxon>Podospora</taxon>
    </lineage>
</organism>
<reference evidence="2" key="2">
    <citation type="submission" date="2023-05" db="EMBL/GenBank/DDBJ databases">
        <authorList>
            <consortium name="Lawrence Berkeley National Laboratory"/>
            <person name="Steindorff A."/>
            <person name="Hensen N."/>
            <person name="Bonometti L."/>
            <person name="Westerberg I."/>
            <person name="Brannstrom I.O."/>
            <person name="Guillou S."/>
            <person name="Cros-Aarteil S."/>
            <person name="Calhoun S."/>
            <person name="Haridas S."/>
            <person name="Kuo A."/>
            <person name="Mondo S."/>
            <person name="Pangilinan J."/>
            <person name="Riley R."/>
            <person name="Labutti K."/>
            <person name="Andreopoulos B."/>
            <person name="Lipzen A."/>
            <person name="Chen C."/>
            <person name="Yanf M."/>
            <person name="Daum C."/>
            <person name="Ng V."/>
            <person name="Clum A."/>
            <person name="Ohm R."/>
            <person name="Martin F."/>
            <person name="Silar P."/>
            <person name="Natvig D."/>
            <person name="Lalanne C."/>
            <person name="Gautier V."/>
            <person name="Ament-Velasquez S.L."/>
            <person name="Kruys A."/>
            <person name="Hutchinson M.I."/>
            <person name="Powell A.J."/>
            <person name="Barry K."/>
            <person name="Miller A.N."/>
            <person name="Grigoriev I.V."/>
            <person name="Debuchy R."/>
            <person name="Gladieux P."/>
            <person name="Thoren M.H."/>
            <person name="Johannesson H."/>
        </authorList>
    </citation>
    <scope>NUCLEOTIDE SEQUENCE</scope>
    <source>
        <strain evidence="2">PSN309</strain>
    </source>
</reference>
<name>A0AAN6WJQ2_9PEZI</name>
<dbReference type="InterPro" id="IPR051410">
    <property type="entry name" value="Ferric/Cupric_Reductase"/>
</dbReference>
<dbReference type="GO" id="GO:0000293">
    <property type="term" value="F:ferric-chelate reductase activity"/>
    <property type="evidence" value="ECO:0007669"/>
    <property type="project" value="TreeGrafter"/>
</dbReference>
<keyword evidence="3" id="KW-1185">Reference proteome</keyword>
<dbReference type="GO" id="GO:0006879">
    <property type="term" value="P:intracellular iron ion homeostasis"/>
    <property type="evidence" value="ECO:0007669"/>
    <property type="project" value="TreeGrafter"/>
</dbReference>
<dbReference type="GO" id="GO:0015677">
    <property type="term" value="P:copper ion import"/>
    <property type="evidence" value="ECO:0007669"/>
    <property type="project" value="TreeGrafter"/>
</dbReference>
<evidence type="ECO:0000313" key="2">
    <source>
        <dbReference type="EMBL" id="KAK4182521.1"/>
    </source>
</evidence>
<evidence type="ECO:0008006" key="4">
    <source>
        <dbReference type="Google" id="ProtNLM"/>
    </source>
</evidence>
<reference evidence="2" key="1">
    <citation type="journal article" date="2023" name="Mol. Phylogenet. Evol.">
        <title>Genome-scale phylogeny and comparative genomics of the fungal order Sordariales.</title>
        <authorList>
            <person name="Hensen N."/>
            <person name="Bonometti L."/>
            <person name="Westerberg I."/>
            <person name="Brannstrom I.O."/>
            <person name="Guillou S."/>
            <person name="Cros-Aarteil S."/>
            <person name="Calhoun S."/>
            <person name="Haridas S."/>
            <person name="Kuo A."/>
            <person name="Mondo S."/>
            <person name="Pangilinan J."/>
            <person name="Riley R."/>
            <person name="LaButti K."/>
            <person name="Andreopoulos B."/>
            <person name="Lipzen A."/>
            <person name="Chen C."/>
            <person name="Yan M."/>
            <person name="Daum C."/>
            <person name="Ng V."/>
            <person name="Clum A."/>
            <person name="Steindorff A."/>
            <person name="Ohm R.A."/>
            <person name="Martin F."/>
            <person name="Silar P."/>
            <person name="Natvig D.O."/>
            <person name="Lalanne C."/>
            <person name="Gautier V."/>
            <person name="Ament-Velasquez S.L."/>
            <person name="Kruys A."/>
            <person name="Hutchinson M.I."/>
            <person name="Powell A.J."/>
            <person name="Barry K."/>
            <person name="Miller A.N."/>
            <person name="Grigoriev I.V."/>
            <person name="Debuchy R."/>
            <person name="Gladieux P."/>
            <person name="Hiltunen Thoren M."/>
            <person name="Johannesson H."/>
        </authorList>
    </citation>
    <scope>NUCLEOTIDE SEQUENCE</scope>
    <source>
        <strain evidence="2">PSN309</strain>
    </source>
</reference>
<comment type="caution">
    <text evidence="2">The sequence shown here is derived from an EMBL/GenBank/DDBJ whole genome shotgun (WGS) entry which is preliminary data.</text>
</comment>
<dbReference type="AlphaFoldDB" id="A0AAN6WJQ2"/>
<dbReference type="SUPFAM" id="SSF52343">
    <property type="entry name" value="Ferredoxin reductase-like, C-terminal NADP-linked domain"/>
    <property type="match status" value="1"/>
</dbReference>
<dbReference type="EMBL" id="MU864647">
    <property type="protein sequence ID" value="KAK4182521.1"/>
    <property type="molecule type" value="Genomic_DNA"/>
</dbReference>
<dbReference type="PANTHER" id="PTHR32361:SF9">
    <property type="entry name" value="FERRIC REDUCTASE TRANSMEMBRANE COMPONENT 3-RELATED"/>
    <property type="match status" value="1"/>
</dbReference>
<dbReference type="PROSITE" id="PS51257">
    <property type="entry name" value="PROKAR_LIPOPROTEIN"/>
    <property type="match status" value="1"/>
</dbReference>
<dbReference type="Gene3D" id="3.40.50.80">
    <property type="entry name" value="Nucleotide-binding domain of ferredoxin-NADP reductase (FNR) module"/>
    <property type="match status" value="1"/>
</dbReference>
<evidence type="ECO:0000313" key="3">
    <source>
        <dbReference type="Proteomes" id="UP001302126"/>
    </source>
</evidence>
<dbReference type="InterPro" id="IPR039261">
    <property type="entry name" value="FNR_nucleotide-bd"/>
</dbReference>
<accession>A0AAN6WJQ2</accession>
<keyword evidence="1" id="KW-0813">Transport</keyword>
<protein>
    <recommendedName>
        <fullName evidence="4">Ferric reductase NAD binding domain-containing protein</fullName>
    </recommendedName>
</protein>
<dbReference type="CDD" id="cd06186">
    <property type="entry name" value="NOX_Duox_like_FAD_NADP"/>
    <property type="match status" value="1"/>
</dbReference>
<dbReference type="GO" id="GO:0005886">
    <property type="term" value="C:plasma membrane"/>
    <property type="evidence" value="ECO:0007669"/>
    <property type="project" value="TreeGrafter"/>
</dbReference>
<dbReference type="GO" id="GO:0006826">
    <property type="term" value="P:iron ion transport"/>
    <property type="evidence" value="ECO:0007669"/>
    <property type="project" value="TreeGrafter"/>
</dbReference>
<evidence type="ECO:0000256" key="1">
    <source>
        <dbReference type="ARBA" id="ARBA00022448"/>
    </source>
</evidence>
<proteinExistence type="predicted"/>
<dbReference type="Proteomes" id="UP001302126">
    <property type="component" value="Unassembled WGS sequence"/>
</dbReference>
<sequence length="148" mass="15977">MTKALPGNSTRLLTLLDGPYPNNNTAGILGCDRVLLIAGGIGITGVLPWVDSHPRVRLTWTVKESAKCLVASMEGVLGRIADEDIIVRVGERFDIMELLHQEIEAGWKRVGVVVCGPVSLCDDARAAVTEAGRGHRTVFVLEVDAFAW</sequence>